<dbReference type="Gene3D" id="3.40.190.10">
    <property type="entry name" value="Periplasmic binding protein-like II"/>
    <property type="match status" value="1"/>
</dbReference>
<dbReference type="PIRSF" id="PIRSF039026">
    <property type="entry name" value="SiaP"/>
    <property type="match status" value="1"/>
</dbReference>
<organism evidence="7 8">
    <name type="scientific">Paracoccus chinensis</name>
    <dbReference type="NCBI Taxonomy" id="525640"/>
    <lineage>
        <taxon>Bacteria</taxon>
        <taxon>Pseudomonadati</taxon>
        <taxon>Pseudomonadota</taxon>
        <taxon>Alphaproteobacteria</taxon>
        <taxon>Rhodobacterales</taxon>
        <taxon>Paracoccaceae</taxon>
        <taxon>Paracoccus</taxon>
    </lineage>
</organism>
<evidence type="ECO:0000256" key="6">
    <source>
        <dbReference type="SAM" id="SignalP"/>
    </source>
</evidence>
<comment type="subcellular location">
    <subcellularLocation>
        <location evidence="1">Periplasm</location>
    </subcellularLocation>
</comment>
<gene>
    <name evidence="7" type="ORF">SAMN04487971_103214</name>
</gene>
<evidence type="ECO:0000256" key="5">
    <source>
        <dbReference type="PIRSR" id="PIRSR039026-2"/>
    </source>
</evidence>
<feature type="binding site" evidence="4">
    <location>
        <position position="155"/>
    </location>
    <ligand>
        <name>substrate</name>
    </ligand>
</feature>
<dbReference type="SUPFAM" id="SSF53850">
    <property type="entry name" value="Periplasmic binding protein-like II"/>
    <property type="match status" value="1"/>
</dbReference>
<proteinExistence type="predicted"/>
<evidence type="ECO:0000256" key="2">
    <source>
        <dbReference type="ARBA" id="ARBA00022729"/>
    </source>
</evidence>
<dbReference type="STRING" id="525640.SAMN04487971_103214"/>
<dbReference type="InterPro" id="IPR006311">
    <property type="entry name" value="TAT_signal"/>
</dbReference>
<evidence type="ECO:0000313" key="8">
    <source>
        <dbReference type="Proteomes" id="UP000199555"/>
    </source>
</evidence>
<dbReference type="InterPro" id="IPR038404">
    <property type="entry name" value="TRAP_DctP_sf"/>
</dbReference>
<dbReference type="OrthoDB" id="9780733at2"/>
<evidence type="ECO:0000256" key="4">
    <source>
        <dbReference type="PIRSR" id="PIRSR039026-1"/>
    </source>
</evidence>
<feature type="binding site" evidence="4">
    <location>
        <position position="176"/>
    </location>
    <ligand>
        <name>substrate</name>
    </ligand>
</feature>
<keyword evidence="8" id="KW-1185">Reference proteome</keyword>
<feature type="binding site" evidence="5">
    <location>
        <position position="239"/>
    </location>
    <ligand>
        <name>substrate</name>
    </ligand>
</feature>
<dbReference type="Pfam" id="PF03480">
    <property type="entry name" value="DctP"/>
    <property type="match status" value="1"/>
</dbReference>
<keyword evidence="5" id="KW-0479">Metal-binding</keyword>
<evidence type="ECO:0000313" key="7">
    <source>
        <dbReference type="EMBL" id="SDK82530.1"/>
    </source>
</evidence>
<accession>A0A1G9F2I8</accession>
<protein>
    <submittedName>
        <fullName evidence="7">TRAP-type mannitol/chloroaromatic compound transport system, substrate-binding protein</fullName>
    </submittedName>
</protein>
<dbReference type="PROSITE" id="PS51318">
    <property type="entry name" value="TAT"/>
    <property type="match status" value="1"/>
</dbReference>
<feature type="signal peptide" evidence="6">
    <location>
        <begin position="1"/>
        <end position="25"/>
    </location>
</feature>
<reference evidence="8" key="1">
    <citation type="submission" date="2016-10" db="EMBL/GenBank/DDBJ databases">
        <authorList>
            <person name="Varghese N."/>
            <person name="Submissions S."/>
        </authorList>
    </citation>
    <scope>NUCLEOTIDE SEQUENCE [LARGE SCALE GENOMIC DNA]</scope>
    <source>
        <strain evidence="8">CGMCC 1.7655</strain>
    </source>
</reference>
<dbReference type="PANTHER" id="PTHR33376:SF5">
    <property type="entry name" value="EXTRACYTOPLASMIC SOLUTE RECEPTOR PROTEIN"/>
    <property type="match status" value="1"/>
</dbReference>
<name>A0A1G9F2I8_9RHOB</name>
<evidence type="ECO:0000256" key="1">
    <source>
        <dbReference type="ARBA" id="ARBA00004418"/>
    </source>
</evidence>
<dbReference type="Gene3D" id="3.40.190.170">
    <property type="entry name" value="Bacterial extracellular solute-binding protein, family 7"/>
    <property type="match status" value="1"/>
</dbReference>
<evidence type="ECO:0000256" key="3">
    <source>
        <dbReference type="ARBA" id="ARBA00022764"/>
    </source>
</evidence>
<dbReference type="InterPro" id="IPR026289">
    <property type="entry name" value="SBP_TakP-like"/>
</dbReference>
<dbReference type="EMBL" id="FNGE01000003">
    <property type="protein sequence ID" value="SDK82530.1"/>
    <property type="molecule type" value="Genomic_DNA"/>
</dbReference>
<dbReference type="RefSeq" id="WP_090753502.1">
    <property type="nucleotide sequence ID" value="NZ_FNGE01000003.1"/>
</dbReference>
<dbReference type="GO" id="GO:0031317">
    <property type="term" value="C:tripartite ATP-independent periplasmic transporter complex"/>
    <property type="evidence" value="ECO:0007669"/>
    <property type="project" value="InterPro"/>
</dbReference>
<feature type="binding site" evidence="5">
    <location>
        <position position="214"/>
    </location>
    <ligand>
        <name>Na(+)</name>
        <dbReference type="ChEBI" id="CHEBI:29101"/>
    </ligand>
</feature>
<feature type="binding site" evidence="5">
    <location>
        <position position="213"/>
    </location>
    <ligand>
        <name>substrate</name>
    </ligand>
</feature>
<dbReference type="Proteomes" id="UP000199555">
    <property type="component" value="Unassembled WGS sequence"/>
</dbReference>
<dbReference type="GO" id="GO:0055085">
    <property type="term" value="P:transmembrane transport"/>
    <property type="evidence" value="ECO:0007669"/>
    <property type="project" value="InterPro"/>
</dbReference>
<dbReference type="PANTHER" id="PTHR33376">
    <property type="match status" value="1"/>
</dbReference>
<keyword evidence="2 6" id="KW-0732">Signal</keyword>
<keyword evidence="3" id="KW-0574">Periplasm</keyword>
<dbReference type="AlphaFoldDB" id="A0A1G9F2I8"/>
<dbReference type="GO" id="GO:0042597">
    <property type="term" value="C:periplasmic space"/>
    <property type="evidence" value="ECO:0007669"/>
    <property type="project" value="UniProtKB-SubCell"/>
</dbReference>
<dbReference type="GO" id="GO:0046872">
    <property type="term" value="F:metal ion binding"/>
    <property type="evidence" value="ECO:0007669"/>
    <property type="project" value="UniProtKB-KW"/>
</dbReference>
<dbReference type="InterPro" id="IPR018389">
    <property type="entry name" value="DctP_fam"/>
</dbReference>
<sequence>MKRRNFLSTAAVGSAATMLAAPALAQARPTVTWRLTSSYPKSLETLYGISDHVSRRIAEVTDGSFQIQPFAAGELVPGLQALDAVSDGSVECAHTLGTYNIGKDPTWAFDTSLPFGMNTRQTTAWLLYGGGLDLINEFIAGANVRTIPSGNTGAQMGGWYRKQINSVEDLRGLKLRIAGLGGTILSRLGVVPQQIAGGDIYAALERGTIDAAEFSGPFDDEKLGFQRVAPHYYYPGWWEGTANVGLYINLDAWNALPAHYKAALETVCAEALNHCVAKYDNGNPEALMRLIATGAQLQAFPDDVLAAAFAESRKLYAEYAEGNENFRKIYEHWSAYWQKQQQWLRVAELPYDYFTSGQVGR</sequence>
<feature type="chain" id="PRO_5011775967" evidence="6">
    <location>
        <begin position="26"/>
        <end position="361"/>
    </location>
</feature>